<gene>
    <name evidence="1" type="ORF">MGAL_10B077006</name>
</gene>
<reference evidence="1" key="1">
    <citation type="submission" date="2018-11" db="EMBL/GenBank/DDBJ databases">
        <authorList>
            <person name="Alioto T."/>
            <person name="Alioto T."/>
        </authorList>
    </citation>
    <scope>NUCLEOTIDE SEQUENCE</scope>
</reference>
<dbReference type="AlphaFoldDB" id="A0A8B6DU99"/>
<dbReference type="EMBL" id="UYJE01003964">
    <property type="protein sequence ID" value="VDI23731.1"/>
    <property type="molecule type" value="Genomic_DNA"/>
</dbReference>
<evidence type="ECO:0008006" key="3">
    <source>
        <dbReference type="Google" id="ProtNLM"/>
    </source>
</evidence>
<evidence type="ECO:0000313" key="2">
    <source>
        <dbReference type="Proteomes" id="UP000596742"/>
    </source>
</evidence>
<dbReference type="SUPFAM" id="SSF50814">
    <property type="entry name" value="Lipocalins"/>
    <property type="match status" value="1"/>
</dbReference>
<organism evidence="1 2">
    <name type="scientific">Mytilus galloprovincialis</name>
    <name type="common">Mediterranean mussel</name>
    <dbReference type="NCBI Taxonomy" id="29158"/>
    <lineage>
        <taxon>Eukaryota</taxon>
        <taxon>Metazoa</taxon>
        <taxon>Spiralia</taxon>
        <taxon>Lophotrochozoa</taxon>
        <taxon>Mollusca</taxon>
        <taxon>Bivalvia</taxon>
        <taxon>Autobranchia</taxon>
        <taxon>Pteriomorphia</taxon>
        <taxon>Mytilida</taxon>
        <taxon>Mytiloidea</taxon>
        <taxon>Mytilidae</taxon>
        <taxon>Mytilinae</taxon>
        <taxon>Mytilus</taxon>
    </lineage>
</organism>
<dbReference type="OrthoDB" id="6072490at2759"/>
<dbReference type="CDD" id="cd00742">
    <property type="entry name" value="FABP"/>
    <property type="match status" value="1"/>
</dbReference>
<protein>
    <recommendedName>
        <fullName evidence="3">Cytosolic fatty-acid binding proteins domain-containing protein</fullName>
    </recommendedName>
</protein>
<name>A0A8B6DU99_MYTGA</name>
<dbReference type="Gene3D" id="2.40.128.20">
    <property type="match status" value="1"/>
</dbReference>
<keyword evidence="2" id="KW-1185">Reference proteome</keyword>
<dbReference type="Proteomes" id="UP000596742">
    <property type="component" value="Unassembled WGS sequence"/>
</dbReference>
<dbReference type="InterPro" id="IPR012674">
    <property type="entry name" value="Calycin"/>
</dbReference>
<evidence type="ECO:0000313" key="1">
    <source>
        <dbReference type="EMBL" id="VDI23731.1"/>
    </source>
</evidence>
<comment type="caution">
    <text evidence="1">The sequence shown here is derived from an EMBL/GenBank/DDBJ whole genome shotgun (WGS) entry which is preliminary data.</text>
</comment>
<accession>A0A8B6DU99</accession>
<proteinExistence type="predicted"/>
<dbReference type="GO" id="GO:0008289">
    <property type="term" value="F:lipid binding"/>
    <property type="evidence" value="ECO:0007669"/>
    <property type="project" value="UniProtKB-KW"/>
</dbReference>
<sequence length="141" mass="15772">MAQFIGTWQAGKGSMSNFEAFGKAMGLPAEILKKFENATWTATFTKDGDTWSVEYGSDVSPKRTYSYQEGTELVTTNMFGKGLKLTATFESDTKMTVMEQTENENGWKSLKVIREIKGDKMIATVQELESGVTMTQEFTRC</sequence>